<dbReference type="EMBL" id="JANPWB010000013">
    <property type="protein sequence ID" value="KAJ1109450.1"/>
    <property type="molecule type" value="Genomic_DNA"/>
</dbReference>
<sequence>MPDIRVPVLYQTPSRAGTQHIRATKRSLVAAGDKIEYKLLPNRISSPTCTPGTFSECTRFPLRCLSASTLELHTSANVSKLFSDTSALQRSVYTPSQVVTRVGTRRTKRR</sequence>
<accession>A0AAV7N3H4</accession>
<evidence type="ECO:0000313" key="2">
    <source>
        <dbReference type="Proteomes" id="UP001066276"/>
    </source>
</evidence>
<protein>
    <submittedName>
        <fullName evidence="1">Uncharacterized protein</fullName>
    </submittedName>
</protein>
<comment type="caution">
    <text evidence="1">The sequence shown here is derived from an EMBL/GenBank/DDBJ whole genome shotgun (WGS) entry which is preliminary data.</text>
</comment>
<organism evidence="1 2">
    <name type="scientific">Pleurodeles waltl</name>
    <name type="common">Iberian ribbed newt</name>
    <dbReference type="NCBI Taxonomy" id="8319"/>
    <lineage>
        <taxon>Eukaryota</taxon>
        <taxon>Metazoa</taxon>
        <taxon>Chordata</taxon>
        <taxon>Craniata</taxon>
        <taxon>Vertebrata</taxon>
        <taxon>Euteleostomi</taxon>
        <taxon>Amphibia</taxon>
        <taxon>Batrachia</taxon>
        <taxon>Caudata</taxon>
        <taxon>Salamandroidea</taxon>
        <taxon>Salamandridae</taxon>
        <taxon>Pleurodelinae</taxon>
        <taxon>Pleurodeles</taxon>
    </lineage>
</organism>
<keyword evidence="2" id="KW-1185">Reference proteome</keyword>
<gene>
    <name evidence="1" type="ORF">NDU88_006810</name>
</gene>
<reference evidence="1" key="1">
    <citation type="journal article" date="2022" name="bioRxiv">
        <title>Sequencing and chromosome-scale assembly of the giantPleurodeles waltlgenome.</title>
        <authorList>
            <person name="Brown T."/>
            <person name="Elewa A."/>
            <person name="Iarovenko S."/>
            <person name="Subramanian E."/>
            <person name="Araus A.J."/>
            <person name="Petzold A."/>
            <person name="Susuki M."/>
            <person name="Suzuki K.-i.T."/>
            <person name="Hayashi T."/>
            <person name="Toyoda A."/>
            <person name="Oliveira C."/>
            <person name="Osipova E."/>
            <person name="Leigh N.D."/>
            <person name="Simon A."/>
            <person name="Yun M.H."/>
        </authorList>
    </citation>
    <scope>NUCLEOTIDE SEQUENCE</scope>
    <source>
        <strain evidence="1">20211129_DDA</strain>
        <tissue evidence="1">Liver</tissue>
    </source>
</reference>
<evidence type="ECO:0000313" key="1">
    <source>
        <dbReference type="EMBL" id="KAJ1109450.1"/>
    </source>
</evidence>
<name>A0AAV7N3H4_PLEWA</name>
<dbReference type="Proteomes" id="UP001066276">
    <property type="component" value="Chromosome 9"/>
</dbReference>
<proteinExistence type="predicted"/>
<dbReference type="AlphaFoldDB" id="A0AAV7N3H4"/>